<dbReference type="GeneID" id="86908930"/>
<evidence type="ECO:0000313" key="3">
    <source>
        <dbReference type="EMBL" id="MDT2597179.1"/>
    </source>
</evidence>
<organism evidence="4 5">
    <name type="scientific">Enterococcus dongliensis</name>
    <dbReference type="NCBI Taxonomy" id="2559925"/>
    <lineage>
        <taxon>Bacteria</taxon>
        <taxon>Bacillati</taxon>
        <taxon>Bacillota</taxon>
        <taxon>Bacilli</taxon>
        <taxon>Lactobacillales</taxon>
        <taxon>Enterococcaceae</taxon>
        <taxon>Enterococcus</taxon>
    </lineage>
</organism>
<dbReference type="Proteomes" id="UP001245561">
    <property type="component" value="Unassembled WGS sequence"/>
</dbReference>
<dbReference type="Pfam" id="PF13561">
    <property type="entry name" value="adh_short_C2"/>
    <property type="match status" value="1"/>
</dbReference>
<dbReference type="EMBL" id="JARPYT010000010">
    <property type="protein sequence ID" value="MDT2637427.1"/>
    <property type="molecule type" value="Genomic_DNA"/>
</dbReference>
<dbReference type="SUPFAM" id="SSF51735">
    <property type="entry name" value="NAD(P)-binding Rossmann-fold domains"/>
    <property type="match status" value="1"/>
</dbReference>
<accession>A0AAP5KRL9</accession>
<dbReference type="RefSeq" id="WP_137604338.1">
    <property type="nucleotide sequence ID" value="NZ_JARPYR010000017.1"/>
</dbReference>
<reference evidence="4 6" key="1">
    <citation type="submission" date="2023-03" db="EMBL/GenBank/DDBJ databases">
        <authorList>
            <person name="Shen W."/>
            <person name="Cai J."/>
        </authorList>
    </citation>
    <scope>NUCLEOTIDE SEQUENCE</scope>
    <source>
        <strain evidence="4">P55-2</strain>
        <strain evidence="3 6">P72-2</strain>
    </source>
</reference>
<evidence type="ECO:0000256" key="2">
    <source>
        <dbReference type="ARBA" id="ARBA00023002"/>
    </source>
</evidence>
<evidence type="ECO:0000313" key="6">
    <source>
        <dbReference type="Proteomes" id="UP001256547"/>
    </source>
</evidence>
<dbReference type="GO" id="GO:0004316">
    <property type="term" value="F:3-oxoacyl-[acyl-carrier-protein] reductase (NADPH) activity"/>
    <property type="evidence" value="ECO:0007669"/>
    <property type="project" value="UniProtKB-EC"/>
</dbReference>
<dbReference type="EC" id="1.1.1.100" evidence="4"/>
<dbReference type="EMBL" id="JARPYR010000017">
    <property type="protein sequence ID" value="MDT2597179.1"/>
    <property type="molecule type" value="Genomic_DNA"/>
</dbReference>
<dbReference type="PRINTS" id="PR00081">
    <property type="entry name" value="GDHRDH"/>
</dbReference>
<dbReference type="GO" id="GO:0008206">
    <property type="term" value="P:bile acid metabolic process"/>
    <property type="evidence" value="ECO:0007669"/>
    <property type="project" value="UniProtKB-ARBA"/>
</dbReference>
<name>A0AAP5KRL9_9ENTE</name>
<dbReference type="PANTHER" id="PTHR43477">
    <property type="entry name" value="DIHYDROANTICAPSIN 7-DEHYDROGENASE"/>
    <property type="match status" value="1"/>
</dbReference>
<comment type="similarity">
    <text evidence="1">Belongs to the short-chain dehydrogenases/reductases (SDR) family.</text>
</comment>
<dbReference type="FunFam" id="3.40.50.720:FF:000084">
    <property type="entry name" value="Short-chain dehydrogenase reductase"/>
    <property type="match status" value="1"/>
</dbReference>
<dbReference type="InterPro" id="IPR002347">
    <property type="entry name" value="SDR_fam"/>
</dbReference>
<dbReference type="InterPro" id="IPR020904">
    <property type="entry name" value="Sc_DH/Rdtase_CS"/>
</dbReference>
<sequence length="250" mass="27175">MITFDFTNKTAFITGAASGIGAAQAQALLNAGAQVFAFDQQNGQLQRFQEIFPERFAFYLGDVREKNHLQEAIKNCHSLFGTIDILLNTAGILDDYLPLAETDEALWTQILDTNVKSMFTLTKLLLHELLDNQGTIINMASIAGLVAGGGGIAYTTSKHAIIGFTKQLALDYADKGLHVNGLAPGAIDTPMNQADFSGDGKMAKWVAEETPTKRWATPEEVAYATLFLASEETRYIQGTILPIDGGWLLK</sequence>
<dbReference type="CDD" id="cd05233">
    <property type="entry name" value="SDR_c"/>
    <property type="match status" value="1"/>
</dbReference>
<dbReference type="InterPro" id="IPR036291">
    <property type="entry name" value="NAD(P)-bd_dom_sf"/>
</dbReference>
<dbReference type="Gene3D" id="3.40.50.720">
    <property type="entry name" value="NAD(P)-binding Rossmann-like Domain"/>
    <property type="match status" value="1"/>
</dbReference>
<dbReference type="InterPro" id="IPR051122">
    <property type="entry name" value="SDR_DHRS6-like"/>
</dbReference>
<keyword evidence="6" id="KW-1185">Reference proteome</keyword>
<dbReference type="AlphaFoldDB" id="A0AAP5KRL9"/>
<dbReference type="PANTHER" id="PTHR43477:SF1">
    <property type="entry name" value="DIHYDROANTICAPSIN 7-DEHYDROGENASE"/>
    <property type="match status" value="1"/>
</dbReference>
<dbReference type="PRINTS" id="PR00080">
    <property type="entry name" value="SDRFAMILY"/>
</dbReference>
<dbReference type="NCBIfam" id="NF005118">
    <property type="entry name" value="PRK06550.1"/>
    <property type="match status" value="1"/>
</dbReference>
<evidence type="ECO:0000256" key="1">
    <source>
        <dbReference type="ARBA" id="ARBA00006484"/>
    </source>
</evidence>
<comment type="caution">
    <text evidence="4">The sequence shown here is derived from an EMBL/GenBank/DDBJ whole genome shotgun (WGS) entry which is preliminary data.</text>
</comment>
<evidence type="ECO:0000313" key="5">
    <source>
        <dbReference type="Proteomes" id="UP001245561"/>
    </source>
</evidence>
<proteinExistence type="inferred from homology"/>
<dbReference type="Proteomes" id="UP001256547">
    <property type="component" value="Unassembled WGS sequence"/>
</dbReference>
<gene>
    <name evidence="4" type="ORF">P7D36_07885</name>
    <name evidence="3" type="ORF">P7D39_09205</name>
</gene>
<dbReference type="PROSITE" id="PS00061">
    <property type="entry name" value="ADH_SHORT"/>
    <property type="match status" value="1"/>
</dbReference>
<keyword evidence="2 4" id="KW-0560">Oxidoreductase</keyword>
<evidence type="ECO:0000313" key="4">
    <source>
        <dbReference type="EMBL" id="MDT2637427.1"/>
    </source>
</evidence>
<protein>
    <submittedName>
        <fullName evidence="4">3-oxoacyl-ACP reductase</fullName>
        <ecNumber evidence="4">1.1.1.100</ecNumber>
    </submittedName>
</protein>